<dbReference type="RefSeq" id="WP_133614752.1">
    <property type="nucleotide sequence ID" value="NZ_SNYW01000012.1"/>
</dbReference>
<accession>A0A4R6WFR3</accession>
<gene>
    <name evidence="1" type="ORF">A8950_3301</name>
</gene>
<organism evidence="1 2">
    <name type="scientific">Dongia mobilis</name>
    <dbReference type="NCBI Taxonomy" id="578943"/>
    <lineage>
        <taxon>Bacteria</taxon>
        <taxon>Pseudomonadati</taxon>
        <taxon>Pseudomonadota</taxon>
        <taxon>Alphaproteobacteria</taxon>
        <taxon>Rhodospirillales</taxon>
        <taxon>Dongiaceae</taxon>
        <taxon>Dongia</taxon>
    </lineage>
</organism>
<dbReference type="AlphaFoldDB" id="A0A4R6WFR3"/>
<keyword evidence="2" id="KW-1185">Reference proteome</keyword>
<protein>
    <submittedName>
        <fullName evidence="1">Uncharacterized protein</fullName>
    </submittedName>
</protein>
<proteinExistence type="predicted"/>
<dbReference type="Proteomes" id="UP000295783">
    <property type="component" value="Unassembled WGS sequence"/>
</dbReference>
<dbReference type="EMBL" id="SNYW01000012">
    <property type="protein sequence ID" value="TDQ78840.1"/>
    <property type="molecule type" value="Genomic_DNA"/>
</dbReference>
<comment type="caution">
    <text evidence="1">The sequence shown here is derived from an EMBL/GenBank/DDBJ whole genome shotgun (WGS) entry which is preliminary data.</text>
</comment>
<dbReference type="OrthoDB" id="8438824at2"/>
<evidence type="ECO:0000313" key="2">
    <source>
        <dbReference type="Proteomes" id="UP000295783"/>
    </source>
</evidence>
<name>A0A4R6WFR3_9PROT</name>
<evidence type="ECO:0000313" key="1">
    <source>
        <dbReference type="EMBL" id="TDQ78840.1"/>
    </source>
</evidence>
<reference evidence="1 2" key="1">
    <citation type="submission" date="2019-03" db="EMBL/GenBank/DDBJ databases">
        <title>Genomic Encyclopedia of Type Strains, Phase III (KMG-III): the genomes of soil and plant-associated and newly described type strains.</title>
        <authorList>
            <person name="Whitman W."/>
        </authorList>
    </citation>
    <scope>NUCLEOTIDE SEQUENCE [LARGE SCALE GENOMIC DNA]</scope>
    <source>
        <strain evidence="1 2">CGMCC 1.7660</strain>
    </source>
</reference>
<sequence>MTGDMRPEDFGAVYERFQASVSRYDCGRFCSPLNGGQPVCCDTAHAIPVVDKPEFQYLKARTDLWHKYKPTDANSRKIVAELHKGCMAIECKGARFCERDNRTLACRAFPFYPYFTRAGELVGLATYWTFADRCWLMSNMQVVEKKFIREFIAAYEYVFERDPEELTAMKKHSVNHRRQSTRLNKPIFLIGRQGGFLKVMPKTAEIRPAAVTELAKYGPYKSPRAYAKAVKDYGGEMPKQSPFVD</sequence>